<dbReference type="Gene3D" id="3.40.50.620">
    <property type="entry name" value="HUPs"/>
    <property type="match status" value="2"/>
</dbReference>
<dbReference type="Proteomes" id="UP000028545">
    <property type="component" value="Unassembled WGS sequence"/>
</dbReference>
<dbReference type="Gene3D" id="3.40.50.300">
    <property type="entry name" value="P-loop containing nucleotide triphosphate hydrolases"/>
    <property type="match status" value="1"/>
</dbReference>
<evidence type="ECO:0000256" key="9">
    <source>
        <dbReference type="ARBA" id="ARBA00024191"/>
    </source>
</evidence>
<keyword evidence="3" id="KW-0444">Lipid biosynthesis</keyword>
<evidence type="ECO:0000256" key="3">
    <source>
        <dbReference type="ARBA" id="ARBA00022516"/>
    </source>
</evidence>
<dbReference type="InterPro" id="IPR027417">
    <property type="entry name" value="P-loop_NTPase"/>
</dbReference>
<organism evidence="18 19">
    <name type="scientific">Pseudallescheria apiosperma</name>
    <name type="common">Scedosporium apiospermum</name>
    <dbReference type="NCBI Taxonomy" id="563466"/>
    <lineage>
        <taxon>Eukaryota</taxon>
        <taxon>Fungi</taxon>
        <taxon>Dikarya</taxon>
        <taxon>Ascomycota</taxon>
        <taxon>Pezizomycotina</taxon>
        <taxon>Sordariomycetes</taxon>
        <taxon>Hypocreomycetidae</taxon>
        <taxon>Microascales</taxon>
        <taxon>Microascaceae</taxon>
        <taxon>Scedosporium</taxon>
    </lineage>
</organism>
<protein>
    <recommendedName>
        <fullName evidence="10">ethanolamine-phosphate cytidylyltransferase</fullName>
        <ecNumber evidence="10">2.7.7.14</ecNumber>
    </recommendedName>
    <alternativeName>
        <fullName evidence="11">CTP:phosphoethanolamine cytidylyltransferase</fullName>
    </alternativeName>
</protein>
<dbReference type="CDD" id="cd02174">
    <property type="entry name" value="CCT"/>
    <property type="match status" value="1"/>
</dbReference>
<dbReference type="InterPro" id="IPR056073">
    <property type="entry name" value="DUF7656"/>
</dbReference>
<dbReference type="InterPro" id="IPR058519">
    <property type="entry name" value="DUF8206"/>
</dbReference>
<dbReference type="KEGG" id="sapo:SAPIO_CDS8615"/>
<feature type="domain" description="Cytidyltransferase-like" evidence="14">
    <location>
        <begin position="1124"/>
        <end position="1247"/>
    </location>
</feature>
<dbReference type="PANTHER" id="PTHR45780">
    <property type="entry name" value="ETHANOLAMINE-PHOSPHATE CYTIDYLYLTRANSFERASE"/>
    <property type="match status" value="1"/>
</dbReference>
<keyword evidence="4" id="KW-0808">Transferase</keyword>
<dbReference type="HOGENOM" id="CLU_246593_0_0_1"/>
<dbReference type="GeneID" id="27727687"/>
<comment type="similarity">
    <text evidence="2">Belongs to the cytidylyltransferase family.</text>
</comment>
<dbReference type="GO" id="GO:0005737">
    <property type="term" value="C:cytoplasm"/>
    <property type="evidence" value="ECO:0007669"/>
    <property type="project" value="TreeGrafter"/>
</dbReference>
<feature type="region of interest" description="Disordered" evidence="13">
    <location>
        <begin position="1515"/>
        <end position="1546"/>
    </location>
</feature>
<keyword evidence="6" id="KW-0443">Lipid metabolism</keyword>
<sequence length="1546" mass="173632">MTLPNLEGGSVNCGDKRSALGQEASLGRLYDANSDKVLSNKFLRTEVPPPGSFETSEKSSISFKHAISDSLQERYSNLGASADVSASLLCGSINAGWRADYLSSSRRKSRVLQASVVCTVHTRYEYLNLGAHGLEGNLNFSALDTAGATHVICGIVWGAQTSVTVRVTSAESSESRKFTSDVGTGPKGEAEIGRNKSTQSLLSRIVNCIGQVNLDGKLSLDDETRSRITELDFSISGDAIDDFETTPRNVEEFIEFLHKIPSSFKAAREGKAVPIEFELRPIDDVAREFKRELTQEIISHRLETSCVNDCVELLEELEMVCQELQDYYDRLEEHSYCIPKDHIRKVKGMLGSSKKQRSEFLKDMTGILCRIRKESADISELEDCFAQVNDYKKPTNYNETIDKYSTKMAMASQLRGLGAIYVKNDQFEIQSAIHKPHEKDLFVLHYNEETRGMSDWPEHFRLAMQLLYERELRLMIVDHDVGVPDILEKPLLEQFRGGRLLVDDVVASYKELSDKCIIRYQETTLQELLKDLDESEVYNVLVMGETGTGKSTFINAFVNYANFESLEEALNDTEVVRFAVPSALAHEIEGGEMVDVTLGESTESEILSRNGQSATQRGTIYSLEMDNGKSIRLIDTPGIGDSRGIRYDDANIKDILTTLEQVDKLSAILILLRPSQARLTPTFRFCLIELFRHLHRSAVRNVIFGFTFASGTQYKAGVVERPLNELLRSLNVGLILGQGNKYFFDSGWFAYLAACKKKGRELPGKDCHEEMWRRSAEETGRFIATVMQLPTHNVGETLNYNRIRNVLERMAKPLTSFSSAMKKSQVELQALREDLAALDETDKDLAEKLKKFKLTMTVPVRYNLKRAMMVCSEEECSTYMEDEEGRRQRVFNPECHSDCDLRAPTEFPGHSDMRGCYAFRGWLFWFNNEKRLVEDKDIKGQIQNNEDAKHQLKVKLDLAQDTIEEIEKEAAQIKDAQAYFGFYLKDNGLVTYNDATTAHLAYQIRNAELEGRGADAAELRQQYSEYGSKLEELMKLIAEGGERRPGALKMDEIIEGLKAMKTFGQYLSAALDQSSPVVLENRLRTVRGTPILKIPSSVRTGIRMTVQPPPGDAAPEILDDRIWIDGCFDFFHHGHAGAIVQARQLGNELYVGVHSDEAILENKGPTVMTLQERLAAVDACRWVTKSIGHAPYVTDLGWISHYGCKYVVHGDDITSDSSGEDCYRFVKAAGRFRVVKRTPSISTTDLVGRMLLCTRTHFIRSLEKALDGTEGSGTEEEKKEAGRAMTERMRLYATDETAKEPGADVYFWAASRVAKASDSEEERGTFRQLFEGPGPKPGQRIVYVDGGFDLFSSGHIEFLRLVVEAEEELARGKGWYDEKAVAERVASGGDYPPAFVVAGVHDDDVINQWKGVNYPIMNIYERGLCVLQCKYVNSVIFGAPFSPTKSYLTSLPSGTPDAVYHGPTSFMPLTYDPYTAPKEMGIYLEIGSHGYEDVNAGTIVQRILRSRDVYEARQRAKGVKSEVEEAHKQRELLEQEQREKEAARKA</sequence>
<dbReference type="InterPro" id="IPR041723">
    <property type="entry name" value="CCT"/>
</dbReference>
<evidence type="ECO:0000256" key="12">
    <source>
        <dbReference type="SAM" id="Coils"/>
    </source>
</evidence>
<dbReference type="OMA" id="VESVICE"/>
<evidence type="ECO:0000256" key="1">
    <source>
        <dbReference type="ARBA" id="ARBA00005189"/>
    </source>
</evidence>
<evidence type="ECO:0000259" key="14">
    <source>
        <dbReference type="Pfam" id="PF01467"/>
    </source>
</evidence>
<proteinExistence type="inferred from homology"/>
<feature type="coiled-coil region" evidence="12">
    <location>
        <begin position="821"/>
        <end position="848"/>
    </location>
</feature>
<dbReference type="CDD" id="cd02173">
    <property type="entry name" value="ECT"/>
    <property type="match status" value="1"/>
</dbReference>
<dbReference type="Pfam" id="PF01467">
    <property type="entry name" value="CTP_transf_like"/>
    <property type="match status" value="1"/>
</dbReference>
<dbReference type="EC" id="2.7.7.14" evidence="10"/>
<dbReference type="NCBIfam" id="TIGR00125">
    <property type="entry name" value="cyt_tran_rel"/>
    <property type="match status" value="1"/>
</dbReference>
<dbReference type="OrthoDB" id="40021at2759"/>
<evidence type="ECO:0000256" key="10">
    <source>
        <dbReference type="ARBA" id="ARBA00024221"/>
    </source>
</evidence>
<evidence type="ECO:0000256" key="5">
    <source>
        <dbReference type="ARBA" id="ARBA00022695"/>
    </source>
</evidence>
<evidence type="ECO:0000256" key="8">
    <source>
        <dbReference type="ARBA" id="ARBA00023264"/>
    </source>
</evidence>
<keyword evidence="5" id="KW-0548">Nucleotidyltransferase</keyword>
<dbReference type="RefSeq" id="XP_016640479.1">
    <property type="nucleotide sequence ID" value="XM_016790216.1"/>
</dbReference>
<dbReference type="PROSITE" id="PS00675">
    <property type="entry name" value="SIGMA54_INTERACT_1"/>
    <property type="match status" value="1"/>
</dbReference>
<feature type="domain" description="DUF8206" evidence="17">
    <location>
        <begin position="864"/>
        <end position="920"/>
    </location>
</feature>
<evidence type="ECO:0000256" key="6">
    <source>
        <dbReference type="ARBA" id="ARBA00023098"/>
    </source>
</evidence>
<dbReference type="InterPro" id="IPR014729">
    <property type="entry name" value="Rossmann-like_a/b/a_fold"/>
</dbReference>
<keyword evidence="8" id="KW-1208">Phospholipid metabolism</keyword>
<dbReference type="GO" id="GO:0004306">
    <property type="term" value="F:ethanolamine-phosphate cytidylyltransferase activity"/>
    <property type="evidence" value="ECO:0007669"/>
    <property type="project" value="UniProtKB-EC"/>
</dbReference>
<gene>
    <name evidence="18" type="ORF">SAPIO_CDS8615</name>
</gene>
<dbReference type="PANTHER" id="PTHR45780:SF2">
    <property type="entry name" value="ETHANOLAMINE-PHOSPHATE CYTIDYLYLTRANSFERASE"/>
    <property type="match status" value="1"/>
</dbReference>
<feature type="domain" description="SNTX MACPF/CDC-like" evidence="15">
    <location>
        <begin position="16"/>
        <end position="179"/>
    </location>
</feature>
<comment type="pathway">
    <text evidence="1">Lipid metabolism.</text>
</comment>
<comment type="caution">
    <text evidence="18">The sequence shown here is derived from an EMBL/GenBank/DDBJ whole genome shotgun (WGS) entry which is preliminary data.</text>
</comment>
<keyword evidence="7" id="KW-0594">Phospholipid biosynthesis</keyword>
<reference evidence="18 19" key="1">
    <citation type="journal article" date="2014" name="Genome Announc.">
        <title>Draft genome sequence of the pathogenic fungus Scedosporium apiospermum.</title>
        <authorList>
            <person name="Vandeputte P."/>
            <person name="Ghamrawi S."/>
            <person name="Rechenmann M."/>
            <person name="Iltis A."/>
            <person name="Giraud S."/>
            <person name="Fleury M."/>
            <person name="Thornton C."/>
            <person name="Delhaes L."/>
            <person name="Meyer W."/>
            <person name="Papon N."/>
            <person name="Bouchara J.P."/>
        </authorList>
    </citation>
    <scope>NUCLEOTIDE SEQUENCE [LARGE SCALE GENOMIC DNA]</scope>
    <source>
        <strain evidence="18 19">IHEM 14462</strain>
    </source>
</reference>
<evidence type="ECO:0000256" key="2">
    <source>
        <dbReference type="ARBA" id="ARBA00010101"/>
    </source>
</evidence>
<keyword evidence="19" id="KW-1185">Reference proteome</keyword>
<evidence type="ECO:0000256" key="4">
    <source>
        <dbReference type="ARBA" id="ARBA00022679"/>
    </source>
</evidence>
<dbReference type="InterPro" id="IPR056072">
    <property type="entry name" value="SNTX_MACPF/CDC-like_dom"/>
</dbReference>
<name>A0A084G018_PSEDA</name>
<evidence type="ECO:0000256" key="7">
    <source>
        <dbReference type="ARBA" id="ARBA00023209"/>
    </source>
</evidence>
<dbReference type="GO" id="GO:0006646">
    <property type="term" value="P:phosphatidylethanolamine biosynthetic process"/>
    <property type="evidence" value="ECO:0007669"/>
    <property type="project" value="UniProtKB-UniPathway"/>
</dbReference>
<evidence type="ECO:0000259" key="16">
    <source>
        <dbReference type="Pfam" id="PF24676"/>
    </source>
</evidence>
<dbReference type="InterPro" id="IPR044608">
    <property type="entry name" value="Ect1/PCYT2"/>
</dbReference>
<evidence type="ECO:0000259" key="17">
    <source>
        <dbReference type="Pfam" id="PF26633"/>
    </source>
</evidence>
<dbReference type="SUPFAM" id="SSF52540">
    <property type="entry name" value="P-loop containing nucleoside triphosphate hydrolases"/>
    <property type="match status" value="2"/>
</dbReference>
<dbReference type="UniPathway" id="UPA00558">
    <property type="reaction ID" value="UER00742"/>
</dbReference>
<evidence type="ECO:0000313" key="19">
    <source>
        <dbReference type="Proteomes" id="UP000028545"/>
    </source>
</evidence>
<evidence type="ECO:0000256" key="11">
    <source>
        <dbReference type="ARBA" id="ARBA00031473"/>
    </source>
</evidence>
<dbReference type="Pfam" id="PF24676">
    <property type="entry name" value="DUF7656"/>
    <property type="match status" value="1"/>
</dbReference>
<keyword evidence="12" id="KW-0175">Coiled coil</keyword>
<feature type="domain" description="DUF7656" evidence="16">
    <location>
        <begin position="414"/>
        <end position="510"/>
    </location>
</feature>
<comment type="pathway">
    <text evidence="9">Phospholipid metabolism; phosphatidylethanolamine biosynthesis; phosphatidylethanolamine from ethanolamine: step 2/3.</text>
</comment>
<dbReference type="VEuPathDB" id="FungiDB:SAPIO_CDS8615"/>
<dbReference type="InterPro" id="IPR004821">
    <property type="entry name" value="Cyt_trans-like"/>
</dbReference>
<dbReference type="SUPFAM" id="SSF52374">
    <property type="entry name" value="Nucleotidylyl transferase"/>
    <property type="match status" value="2"/>
</dbReference>
<evidence type="ECO:0000256" key="13">
    <source>
        <dbReference type="SAM" id="MobiDB-lite"/>
    </source>
</evidence>
<feature type="coiled-coil region" evidence="12">
    <location>
        <begin position="942"/>
        <end position="976"/>
    </location>
</feature>
<accession>A0A084G018</accession>
<dbReference type="Pfam" id="PF24674">
    <property type="entry name" value="MACPF_SNTX"/>
    <property type="match status" value="1"/>
</dbReference>
<evidence type="ECO:0000259" key="15">
    <source>
        <dbReference type="Pfam" id="PF24674"/>
    </source>
</evidence>
<evidence type="ECO:0000313" key="18">
    <source>
        <dbReference type="EMBL" id="KEZ40680.1"/>
    </source>
</evidence>
<dbReference type="Pfam" id="PF26633">
    <property type="entry name" value="DUF8206"/>
    <property type="match status" value="1"/>
</dbReference>
<dbReference type="InterPro" id="IPR025662">
    <property type="entry name" value="Sigma_54_int_dom_ATP-bd_1"/>
</dbReference>
<dbReference type="EMBL" id="JOWA01000121">
    <property type="protein sequence ID" value="KEZ40680.1"/>
    <property type="molecule type" value="Genomic_DNA"/>
</dbReference>